<name>A0A448V228_9FIRM</name>
<dbReference type="Pfam" id="PF01641">
    <property type="entry name" value="SelR"/>
    <property type="match status" value="1"/>
</dbReference>
<evidence type="ECO:0000256" key="1">
    <source>
        <dbReference type="ARBA" id="ARBA00012499"/>
    </source>
</evidence>
<dbReference type="SUPFAM" id="SSF51316">
    <property type="entry name" value="Mss4-like"/>
    <property type="match status" value="1"/>
</dbReference>
<proteinExistence type="predicted"/>
<dbReference type="GO" id="GO:0030091">
    <property type="term" value="P:protein repair"/>
    <property type="evidence" value="ECO:0007669"/>
    <property type="project" value="InterPro"/>
</dbReference>
<sequence>MDQKQKRTEEQLRRDLGDAAYHVTREEGTEAPFSHPYDRIFEEGIYVDVITKEVLFLSKDKFQSGCGWPSFSRTAPDAPVEEKTDLRYGMRRTEVRTESTHLGHVFEDGPADRGGLRYCINGLSLEFIPKAEMEARGYGKWIPYL</sequence>
<dbReference type="PANTHER" id="PTHR10173">
    <property type="entry name" value="METHIONINE SULFOXIDE REDUCTASE"/>
    <property type="match status" value="1"/>
</dbReference>
<dbReference type="InterPro" id="IPR011057">
    <property type="entry name" value="Mss4-like_sf"/>
</dbReference>
<dbReference type="OrthoDB" id="4174719at2"/>
<accession>A0A448V228</accession>
<dbReference type="PANTHER" id="PTHR10173:SF60">
    <property type="entry name" value="PEPTIDE METHIONINE SULFOXIDE REDUCTASE MSRA_MSRB 1"/>
    <property type="match status" value="1"/>
</dbReference>
<dbReference type="Gene3D" id="2.170.150.20">
    <property type="entry name" value="Peptide methionine sulfoxide reductase"/>
    <property type="match status" value="1"/>
</dbReference>
<dbReference type="InterPro" id="IPR002579">
    <property type="entry name" value="Met_Sox_Rdtase_MsrB_dom"/>
</dbReference>
<dbReference type="NCBIfam" id="TIGR00357">
    <property type="entry name" value="peptide-methionine (R)-S-oxide reductase MsrB"/>
    <property type="match status" value="1"/>
</dbReference>
<dbReference type="InterPro" id="IPR028427">
    <property type="entry name" value="Met_Sox_Rdtase_MsrB"/>
</dbReference>
<evidence type="ECO:0000313" key="6">
    <source>
        <dbReference type="Proteomes" id="UP000269544"/>
    </source>
</evidence>
<evidence type="ECO:0000259" key="4">
    <source>
        <dbReference type="PROSITE" id="PS51790"/>
    </source>
</evidence>
<protein>
    <recommendedName>
        <fullName evidence="1">peptide-methionine (R)-S-oxide reductase</fullName>
        <ecNumber evidence="1">1.8.4.12</ecNumber>
    </recommendedName>
</protein>
<comment type="catalytic activity">
    <reaction evidence="3">
        <text>L-methionyl-[protein] + [thioredoxin]-disulfide + H2O = L-methionyl-(R)-S-oxide-[protein] + [thioredoxin]-dithiol</text>
        <dbReference type="Rhea" id="RHEA:24164"/>
        <dbReference type="Rhea" id="RHEA-COMP:10698"/>
        <dbReference type="Rhea" id="RHEA-COMP:10700"/>
        <dbReference type="Rhea" id="RHEA-COMP:12313"/>
        <dbReference type="Rhea" id="RHEA-COMP:12314"/>
        <dbReference type="ChEBI" id="CHEBI:15377"/>
        <dbReference type="ChEBI" id="CHEBI:16044"/>
        <dbReference type="ChEBI" id="CHEBI:29950"/>
        <dbReference type="ChEBI" id="CHEBI:45764"/>
        <dbReference type="ChEBI" id="CHEBI:50058"/>
        <dbReference type="EC" id="1.8.4.12"/>
    </reaction>
</comment>
<gene>
    <name evidence="5" type="primary">msrAB1</name>
    <name evidence="5" type="ORF">NCTC13079_01068</name>
</gene>
<dbReference type="Proteomes" id="UP000269544">
    <property type="component" value="Chromosome"/>
</dbReference>
<keyword evidence="2" id="KW-0560">Oxidoreductase</keyword>
<evidence type="ECO:0000313" key="5">
    <source>
        <dbReference type="EMBL" id="VEJ35880.1"/>
    </source>
</evidence>
<feature type="domain" description="MsrB" evidence="4">
    <location>
        <begin position="9"/>
        <end position="130"/>
    </location>
</feature>
<dbReference type="GO" id="GO:0005737">
    <property type="term" value="C:cytoplasm"/>
    <property type="evidence" value="ECO:0007669"/>
    <property type="project" value="TreeGrafter"/>
</dbReference>
<dbReference type="KEGG" id="piv:NCTC13079_01068"/>
<keyword evidence="6" id="KW-1185">Reference proteome</keyword>
<dbReference type="GO" id="GO:0006979">
    <property type="term" value="P:response to oxidative stress"/>
    <property type="evidence" value="ECO:0007669"/>
    <property type="project" value="InterPro"/>
</dbReference>
<dbReference type="EMBL" id="LR134523">
    <property type="protein sequence ID" value="VEJ35880.1"/>
    <property type="molecule type" value="Genomic_DNA"/>
</dbReference>
<organism evidence="5 6">
    <name type="scientific">Aedoeadaptatus ivorii</name>
    <dbReference type="NCBI Taxonomy" id="54006"/>
    <lineage>
        <taxon>Bacteria</taxon>
        <taxon>Bacillati</taxon>
        <taxon>Bacillota</taxon>
        <taxon>Tissierellia</taxon>
        <taxon>Tissierellales</taxon>
        <taxon>Peptoniphilaceae</taxon>
        <taxon>Aedoeadaptatus</taxon>
    </lineage>
</organism>
<evidence type="ECO:0000256" key="3">
    <source>
        <dbReference type="ARBA" id="ARBA00048488"/>
    </source>
</evidence>
<evidence type="ECO:0000256" key="2">
    <source>
        <dbReference type="ARBA" id="ARBA00023002"/>
    </source>
</evidence>
<dbReference type="RefSeq" id="WP_126465634.1">
    <property type="nucleotide sequence ID" value="NZ_LR134523.1"/>
</dbReference>
<dbReference type="AlphaFoldDB" id="A0A448V228"/>
<dbReference type="EC" id="1.8.4.12" evidence="1"/>
<reference evidence="5 6" key="1">
    <citation type="submission" date="2018-12" db="EMBL/GenBank/DDBJ databases">
        <authorList>
            <consortium name="Pathogen Informatics"/>
        </authorList>
    </citation>
    <scope>NUCLEOTIDE SEQUENCE [LARGE SCALE GENOMIC DNA]</scope>
    <source>
        <strain evidence="5 6">NCTC13079</strain>
    </source>
</reference>
<dbReference type="GO" id="GO:0033743">
    <property type="term" value="F:peptide-methionine (R)-S-oxide reductase activity"/>
    <property type="evidence" value="ECO:0007669"/>
    <property type="project" value="UniProtKB-EC"/>
</dbReference>
<dbReference type="PROSITE" id="PS51790">
    <property type="entry name" value="MSRB"/>
    <property type="match status" value="1"/>
</dbReference>